<protein>
    <submittedName>
        <fullName evidence="1">Uncharacterized protein</fullName>
    </submittedName>
</protein>
<accession>A0AAU7VH04</accession>
<organism evidence="1">
    <name type="scientific">Escherichia phage vB_EcoS_P1338</name>
    <dbReference type="NCBI Taxonomy" id="3161150"/>
    <lineage>
        <taxon>Viruses</taxon>
        <taxon>Duplodnaviria</taxon>
        <taxon>Heunggongvirae</taxon>
        <taxon>Uroviricota</taxon>
        <taxon>Caudoviricetes</taxon>
    </lineage>
</organism>
<sequence length="57" mass="6472">MANNTTQYGLTAQTVLFYSDMVRCGFDWGLAMAQLKELYDNNKAIALDNDEDKLNVH</sequence>
<name>A0AAU7VH04_9CAUD</name>
<proteinExistence type="predicted"/>
<reference evidence="1" key="1">
    <citation type="submission" date="2024-06" db="EMBL/GenBank/DDBJ databases">
        <authorList>
            <person name="Li X."/>
        </authorList>
    </citation>
    <scope>NUCLEOTIDE SEQUENCE</scope>
</reference>
<evidence type="ECO:0000313" key="1">
    <source>
        <dbReference type="EMBL" id="XBW78023.1"/>
    </source>
</evidence>
<dbReference type="EMBL" id="PP882707">
    <property type="protein sequence ID" value="XBW78023.1"/>
    <property type="molecule type" value="Genomic_DNA"/>
</dbReference>